<comment type="caution">
    <text evidence="7">The sequence shown here is derived from an EMBL/GenBank/DDBJ whole genome shotgun (WGS) entry which is preliminary data.</text>
</comment>
<dbReference type="InterPro" id="IPR036188">
    <property type="entry name" value="FAD/NAD-bd_sf"/>
</dbReference>
<dbReference type="GO" id="GO:0071949">
    <property type="term" value="F:FAD binding"/>
    <property type="evidence" value="ECO:0007669"/>
    <property type="project" value="InterPro"/>
</dbReference>
<keyword evidence="8" id="KW-1185">Reference proteome</keyword>
<sequence>MNSGNPTSVTIVGAGLAGLSLALSLRQYSPSIQVSMYELREPTMSTTGALMLSPNALQILDYLGVYQKVKVQGYEFEKLSYQDSSLATTDTYSMGSQKIFGYKALRVCRQVLLKELRATCKDRGIEVAYARKFSKVVSEDASGVTFEFEDGSQETSSLLIGTDGIYSTVRKYIYPDVIPKYSGMMAVTSTISSSALRTPKDDGNEHPMPVSVHIPIGAWVMAPQNPDGTELLVGTQNRHAELDKAGWAELKRDDKKLLSILTANQKQWPDYVQSAMENINIRNLGIWPFYVVPYLSTWFSSKKRVIIMGDAAHAIPPTAGQGASQAFEDVFSFSYLVSKLTAITDLDKVLESWQAYRRERVGKVVLLTSKLNNRRLPEAAKAKLSEADFYVEEGKEGQRWLFDPKIKESIDALIMEFA</sequence>
<keyword evidence="5" id="KW-0503">Monooxygenase</keyword>
<dbReference type="GO" id="GO:0004497">
    <property type="term" value="F:monooxygenase activity"/>
    <property type="evidence" value="ECO:0007669"/>
    <property type="project" value="UniProtKB-KW"/>
</dbReference>
<dbReference type="SUPFAM" id="SSF51905">
    <property type="entry name" value="FAD/NAD(P)-binding domain"/>
    <property type="match status" value="1"/>
</dbReference>
<dbReference type="AlphaFoldDB" id="A0A9P7Y8J9"/>
<keyword evidence="2" id="KW-0285">Flavoprotein</keyword>
<dbReference type="Gene3D" id="3.50.50.60">
    <property type="entry name" value="FAD/NAD(P)-binding domain"/>
    <property type="match status" value="1"/>
</dbReference>
<name>A0A9P7Y8J9_9HELO</name>
<accession>A0A9P7Y8J9</accession>
<dbReference type="Proteomes" id="UP000824998">
    <property type="component" value="Unassembled WGS sequence"/>
</dbReference>
<protein>
    <recommendedName>
        <fullName evidence="6">FAD-binding domain-containing protein</fullName>
    </recommendedName>
</protein>
<dbReference type="PRINTS" id="PR00420">
    <property type="entry name" value="RNGMNOXGNASE"/>
</dbReference>
<comment type="similarity">
    <text evidence="1">Belongs to the paxM FAD-dependent monooxygenase family.</text>
</comment>
<keyword evidence="3" id="KW-0274">FAD</keyword>
<dbReference type="PANTHER" id="PTHR13789:SF316">
    <property type="entry name" value="FAD-BINDING DOMAIN-CONTAINING PROTEIN"/>
    <property type="match status" value="1"/>
</dbReference>
<feature type="domain" description="FAD-binding" evidence="6">
    <location>
        <begin position="7"/>
        <end position="365"/>
    </location>
</feature>
<dbReference type="OrthoDB" id="16820at2759"/>
<evidence type="ECO:0000256" key="1">
    <source>
        <dbReference type="ARBA" id="ARBA00007992"/>
    </source>
</evidence>
<proteinExistence type="inferred from homology"/>
<organism evidence="7 8">
    <name type="scientific">Amylocarpus encephaloides</name>
    <dbReference type="NCBI Taxonomy" id="45428"/>
    <lineage>
        <taxon>Eukaryota</taxon>
        <taxon>Fungi</taxon>
        <taxon>Dikarya</taxon>
        <taxon>Ascomycota</taxon>
        <taxon>Pezizomycotina</taxon>
        <taxon>Leotiomycetes</taxon>
        <taxon>Helotiales</taxon>
        <taxon>Helotiales incertae sedis</taxon>
        <taxon>Amylocarpus</taxon>
    </lineage>
</organism>
<evidence type="ECO:0000256" key="5">
    <source>
        <dbReference type="ARBA" id="ARBA00023033"/>
    </source>
</evidence>
<evidence type="ECO:0000259" key="6">
    <source>
        <dbReference type="Pfam" id="PF01494"/>
    </source>
</evidence>
<dbReference type="InterPro" id="IPR002938">
    <property type="entry name" value="FAD-bd"/>
</dbReference>
<dbReference type="InterPro" id="IPR050493">
    <property type="entry name" value="FAD-dep_Monooxygenase_BioMet"/>
</dbReference>
<evidence type="ECO:0000313" key="8">
    <source>
        <dbReference type="Proteomes" id="UP000824998"/>
    </source>
</evidence>
<evidence type="ECO:0000256" key="2">
    <source>
        <dbReference type="ARBA" id="ARBA00022630"/>
    </source>
</evidence>
<evidence type="ECO:0000256" key="4">
    <source>
        <dbReference type="ARBA" id="ARBA00023002"/>
    </source>
</evidence>
<gene>
    <name evidence="7" type="ORF">BJ875DRAFT_489218</name>
</gene>
<reference evidence="7" key="1">
    <citation type="journal article" date="2021" name="IMA Fungus">
        <title>Genomic characterization of three marine fungi, including Emericellopsis atlantica sp. nov. with signatures of a generalist lifestyle and marine biomass degradation.</title>
        <authorList>
            <person name="Hagestad O.C."/>
            <person name="Hou L."/>
            <person name="Andersen J.H."/>
            <person name="Hansen E.H."/>
            <person name="Altermark B."/>
            <person name="Li C."/>
            <person name="Kuhnert E."/>
            <person name="Cox R.J."/>
            <person name="Crous P.W."/>
            <person name="Spatafora J.W."/>
            <person name="Lail K."/>
            <person name="Amirebrahimi M."/>
            <person name="Lipzen A."/>
            <person name="Pangilinan J."/>
            <person name="Andreopoulos W."/>
            <person name="Hayes R.D."/>
            <person name="Ng V."/>
            <person name="Grigoriev I.V."/>
            <person name="Jackson S.A."/>
            <person name="Sutton T.D.S."/>
            <person name="Dobson A.D.W."/>
            <person name="Rama T."/>
        </authorList>
    </citation>
    <scope>NUCLEOTIDE SEQUENCE</scope>
    <source>
        <strain evidence="7">TRa018bII</strain>
    </source>
</reference>
<dbReference type="PANTHER" id="PTHR13789">
    <property type="entry name" value="MONOOXYGENASE"/>
    <property type="match status" value="1"/>
</dbReference>
<dbReference type="EMBL" id="MU251813">
    <property type="protein sequence ID" value="KAG9229120.1"/>
    <property type="molecule type" value="Genomic_DNA"/>
</dbReference>
<dbReference type="Pfam" id="PF01494">
    <property type="entry name" value="FAD_binding_3"/>
    <property type="match status" value="1"/>
</dbReference>
<evidence type="ECO:0000256" key="3">
    <source>
        <dbReference type="ARBA" id="ARBA00022827"/>
    </source>
</evidence>
<evidence type="ECO:0000313" key="7">
    <source>
        <dbReference type="EMBL" id="KAG9229120.1"/>
    </source>
</evidence>
<keyword evidence="4" id="KW-0560">Oxidoreductase</keyword>